<dbReference type="GO" id="GO:0004813">
    <property type="term" value="F:alanine-tRNA ligase activity"/>
    <property type="evidence" value="ECO:0007669"/>
    <property type="project" value="UniProtKB-EC"/>
</dbReference>
<keyword evidence="7" id="KW-0694">RNA-binding</keyword>
<dbReference type="GO" id="GO:0005737">
    <property type="term" value="C:cytoplasm"/>
    <property type="evidence" value="ECO:0007669"/>
    <property type="project" value="InterPro"/>
</dbReference>
<dbReference type="InterPro" id="IPR050058">
    <property type="entry name" value="Ala-tRNA_ligase"/>
</dbReference>
<dbReference type="NCBIfam" id="NF002436">
    <property type="entry name" value="PRK01584.1"/>
    <property type="match status" value="1"/>
</dbReference>
<evidence type="ECO:0000256" key="6">
    <source>
        <dbReference type="ARBA" id="ARBA00022840"/>
    </source>
</evidence>
<dbReference type="GO" id="GO:0000049">
    <property type="term" value="F:tRNA binding"/>
    <property type="evidence" value="ECO:0007669"/>
    <property type="project" value="UniProtKB-KW"/>
</dbReference>
<evidence type="ECO:0000256" key="7">
    <source>
        <dbReference type="ARBA" id="ARBA00022884"/>
    </source>
</evidence>
<dbReference type="Gene3D" id="3.30.980.10">
    <property type="entry name" value="Threonyl-trna Synthetase, Chain A, domain 2"/>
    <property type="match status" value="1"/>
</dbReference>
<keyword evidence="4 11" id="KW-0436">Ligase</keyword>
<dbReference type="PANTHER" id="PTHR11777:SF9">
    <property type="entry name" value="ALANINE--TRNA LIGASE, CYTOPLASMIC"/>
    <property type="match status" value="1"/>
</dbReference>
<dbReference type="InterPro" id="IPR018164">
    <property type="entry name" value="Ala-tRNA-synth_IIc_N"/>
</dbReference>
<evidence type="ECO:0000256" key="1">
    <source>
        <dbReference type="ARBA" id="ARBA00008226"/>
    </source>
</evidence>
<dbReference type="SUPFAM" id="SSF101353">
    <property type="entry name" value="Putative anticodon-binding domain of alanyl-tRNA synthetase (AlaRS)"/>
    <property type="match status" value="1"/>
</dbReference>
<dbReference type="Gene3D" id="3.30.930.10">
    <property type="entry name" value="Bira Bifunctional Protein, Domain 2"/>
    <property type="match status" value="1"/>
</dbReference>
<dbReference type="Pfam" id="PF01411">
    <property type="entry name" value="tRNA-synt_2c"/>
    <property type="match status" value="1"/>
</dbReference>
<dbReference type="InterPro" id="IPR045864">
    <property type="entry name" value="aa-tRNA-synth_II/BPL/LPL"/>
</dbReference>
<evidence type="ECO:0000259" key="10">
    <source>
        <dbReference type="PROSITE" id="PS50860"/>
    </source>
</evidence>
<keyword evidence="9 11" id="KW-0030">Aminoacyl-tRNA synthetase</keyword>
<dbReference type="Pfam" id="PF07973">
    <property type="entry name" value="tRNA_SAD"/>
    <property type="match status" value="1"/>
</dbReference>
<dbReference type="EC" id="6.1.1.7" evidence="2"/>
<evidence type="ECO:0000256" key="4">
    <source>
        <dbReference type="ARBA" id="ARBA00022598"/>
    </source>
</evidence>
<dbReference type="InterPro" id="IPR018163">
    <property type="entry name" value="Thr/Ala-tRNA-synth_IIc_edit"/>
</dbReference>
<feature type="domain" description="Alanyl-transfer RNA synthetases family profile" evidence="10">
    <location>
        <begin position="1"/>
        <end position="634"/>
    </location>
</feature>
<dbReference type="InterPro" id="IPR018162">
    <property type="entry name" value="Ala-tRNA-ligase_IIc_anticod-bd"/>
</dbReference>
<evidence type="ECO:0000256" key="3">
    <source>
        <dbReference type="ARBA" id="ARBA00022555"/>
    </source>
</evidence>
<keyword evidence="8" id="KW-0648">Protein biosynthesis</keyword>
<dbReference type="GO" id="GO:0006419">
    <property type="term" value="P:alanyl-tRNA aminoacylation"/>
    <property type="evidence" value="ECO:0007669"/>
    <property type="project" value="InterPro"/>
</dbReference>
<evidence type="ECO:0000256" key="9">
    <source>
        <dbReference type="ARBA" id="ARBA00023146"/>
    </source>
</evidence>
<dbReference type="FunFam" id="3.30.980.10:FF:000004">
    <property type="entry name" value="Alanine--tRNA ligase, cytoplasmic"/>
    <property type="match status" value="1"/>
</dbReference>
<name>A0A3B0VJE0_9ZZZZ</name>
<dbReference type="CDD" id="cd00673">
    <property type="entry name" value="AlaRS_core"/>
    <property type="match status" value="1"/>
</dbReference>
<dbReference type="EMBL" id="UOEV01000029">
    <property type="protein sequence ID" value="VAW32226.1"/>
    <property type="molecule type" value="Genomic_DNA"/>
</dbReference>
<dbReference type="SUPFAM" id="SSF55186">
    <property type="entry name" value="ThrRS/AlaRS common domain"/>
    <property type="match status" value="1"/>
</dbReference>
<evidence type="ECO:0000256" key="5">
    <source>
        <dbReference type="ARBA" id="ARBA00022741"/>
    </source>
</evidence>
<dbReference type="Gene3D" id="3.30.54.20">
    <property type="match status" value="1"/>
</dbReference>
<gene>
    <name evidence="11" type="ORF">MNBD_CPR01-432</name>
</gene>
<keyword evidence="5" id="KW-0547">Nucleotide-binding</keyword>
<evidence type="ECO:0000256" key="2">
    <source>
        <dbReference type="ARBA" id="ARBA00013168"/>
    </source>
</evidence>
<dbReference type="PRINTS" id="PR00980">
    <property type="entry name" value="TRNASYNTHALA"/>
</dbReference>
<dbReference type="PROSITE" id="PS50860">
    <property type="entry name" value="AA_TRNA_LIGASE_II_ALA"/>
    <property type="match status" value="1"/>
</dbReference>
<dbReference type="GO" id="GO:0005524">
    <property type="term" value="F:ATP binding"/>
    <property type="evidence" value="ECO:0007669"/>
    <property type="project" value="UniProtKB-KW"/>
</dbReference>
<dbReference type="SMART" id="SM00863">
    <property type="entry name" value="tRNA_SAD"/>
    <property type="match status" value="1"/>
</dbReference>
<dbReference type="PANTHER" id="PTHR11777">
    <property type="entry name" value="ALANYL-TRNA SYNTHETASE"/>
    <property type="match status" value="1"/>
</dbReference>
<organism evidence="11">
    <name type="scientific">hydrothermal vent metagenome</name>
    <dbReference type="NCBI Taxonomy" id="652676"/>
    <lineage>
        <taxon>unclassified sequences</taxon>
        <taxon>metagenomes</taxon>
        <taxon>ecological metagenomes</taxon>
    </lineage>
</organism>
<proteinExistence type="inferred from homology"/>
<dbReference type="SUPFAM" id="SSF55681">
    <property type="entry name" value="Class II aaRS and biotin synthetases"/>
    <property type="match status" value="1"/>
</dbReference>
<evidence type="ECO:0000256" key="8">
    <source>
        <dbReference type="ARBA" id="ARBA00022917"/>
    </source>
</evidence>
<dbReference type="InterPro" id="IPR012947">
    <property type="entry name" value="tRNA_SAD"/>
</dbReference>
<comment type="similarity">
    <text evidence="1">Belongs to the class-II aminoacyl-tRNA synthetase family.</text>
</comment>
<keyword evidence="3" id="KW-0820">tRNA-binding</keyword>
<dbReference type="InterPro" id="IPR002318">
    <property type="entry name" value="Ala-tRNA-lgiase_IIc"/>
</dbReference>
<keyword evidence="6" id="KW-0067">ATP-binding</keyword>
<protein>
    <recommendedName>
        <fullName evidence="2">alanine--tRNA ligase</fullName>
        <ecNumber evidence="2">6.1.1.7</ecNumber>
    </recommendedName>
</protein>
<dbReference type="InterPro" id="IPR018165">
    <property type="entry name" value="Ala-tRNA-synth_IIc_core"/>
</dbReference>
<dbReference type="GO" id="GO:0002161">
    <property type="term" value="F:aminoacyl-tRNA deacylase activity"/>
    <property type="evidence" value="ECO:0007669"/>
    <property type="project" value="TreeGrafter"/>
</dbReference>
<sequence>MTIFEVRERYLNFFKKHEHKIIPSSSLIPENDPTTLFTSSGMQPLVPYLLGEEHPKGVRLANSQMCFRAEDVDEIGDNRHTTFFEMLGNWSLGDYFKKEQLPWLFEFLTNKNDGLGLDPARIYVTVFSGDKESGMPADTESVDIWKRLFLEKGIDAELITLDTEKHGGEVGMQGGRIFAYGAKKNWWSRSGVPFNMPEGEPGGPDSEVFYDFGTEHDNSFGEKCHPNCDCGRFIEIGNSVFMQYIKRDSAFSELPKKNVDFGGGLERLTAVSNNEPDIFLSNVFRDARHILEYNSGKNYSEQSEAVIRSFRIILDHMRATSFMIAGGITPSNTEQGYVLRRLIRRSIREADKLGIKEAVLAEVSAVYGKSYVKEYPFVSASENKIREEITVEETKFRKTLTQGLREFEKYAKHSTSDIDAEAVFRLYTSYGFPIELTEEMARERGMSIDMESVHAKMKEHRDKSRVGAEQKFKGGLADGGKETTMLHTCTHLMLAGLRKYLGKDVHQAGSNITSERLRFDFTHHEKVSREILDKVEKYVNEAIEKDTSVILEQIPKESAKDEGVEGSFWEKYPDVVNVYTIKSNDGVIYSKELCGGPHIENTKIIRDTGKHFKIMKESSSSAGVRRIKAVLTKD</sequence>
<evidence type="ECO:0000313" key="11">
    <source>
        <dbReference type="EMBL" id="VAW32226.1"/>
    </source>
</evidence>
<dbReference type="AlphaFoldDB" id="A0A3B0VJE0"/>
<accession>A0A3B0VJE0</accession>
<reference evidence="11" key="1">
    <citation type="submission" date="2018-06" db="EMBL/GenBank/DDBJ databases">
        <authorList>
            <person name="Zhirakovskaya E."/>
        </authorList>
    </citation>
    <scope>NUCLEOTIDE SEQUENCE</scope>
</reference>